<dbReference type="Proteomes" id="UP001196413">
    <property type="component" value="Unassembled WGS sequence"/>
</dbReference>
<evidence type="ECO:0000313" key="2">
    <source>
        <dbReference type="Proteomes" id="UP001196413"/>
    </source>
</evidence>
<dbReference type="AlphaFoldDB" id="A0AAD5M8U0"/>
<name>A0AAD5M8U0_PARTN</name>
<sequence>MCIIDNIADRNRLMFMKQISRKLLVYHQAVMQVEPECQAKDHDIMNHNRLEENQASPAVVSTSTVRWCLN</sequence>
<reference evidence="1" key="1">
    <citation type="submission" date="2021-06" db="EMBL/GenBank/DDBJ databases">
        <title>Parelaphostrongylus tenuis whole genome reference sequence.</title>
        <authorList>
            <person name="Garwood T.J."/>
            <person name="Larsen P.A."/>
            <person name="Fountain-Jones N.M."/>
            <person name="Garbe J.R."/>
            <person name="Macchietto M.G."/>
            <person name="Kania S.A."/>
            <person name="Gerhold R.W."/>
            <person name="Richards J.E."/>
            <person name="Wolf T.M."/>
        </authorList>
    </citation>
    <scope>NUCLEOTIDE SEQUENCE</scope>
    <source>
        <strain evidence="1">MNPRO001-30</strain>
        <tissue evidence="1">Meninges</tissue>
    </source>
</reference>
<gene>
    <name evidence="1" type="ORF">KIN20_009901</name>
</gene>
<organism evidence="1 2">
    <name type="scientific">Parelaphostrongylus tenuis</name>
    <name type="common">Meningeal worm</name>
    <dbReference type="NCBI Taxonomy" id="148309"/>
    <lineage>
        <taxon>Eukaryota</taxon>
        <taxon>Metazoa</taxon>
        <taxon>Ecdysozoa</taxon>
        <taxon>Nematoda</taxon>
        <taxon>Chromadorea</taxon>
        <taxon>Rhabditida</taxon>
        <taxon>Rhabditina</taxon>
        <taxon>Rhabditomorpha</taxon>
        <taxon>Strongyloidea</taxon>
        <taxon>Metastrongylidae</taxon>
        <taxon>Parelaphostrongylus</taxon>
    </lineage>
</organism>
<accession>A0AAD5M8U0</accession>
<evidence type="ECO:0000313" key="1">
    <source>
        <dbReference type="EMBL" id="KAJ1353300.1"/>
    </source>
</evidence>
<proteinExistence type="predicted"/>
<protein>
    <submittedName>
        <fullName evidence="1">Uncharacterized protein</fullName>
    </submittedName>
</protein>
<dbReference type="EMBL" id="JAHQIW010001674">
    <property type="protein sequence ID" value="KAJ1353300.1"/>
    <property type="molecule type" value="Genomic_DNA"/>
</dbReference>
<comment type="caution">
    <text evidence="1">The sequence shown here is derived from an EMBL/GenBank/DDBJ whole genome shotgun (WGS) entry which is preliminary data.</text>
</comment>
<keyword evidence="2" id="KW-1185">Reference proteome</keyword>